<dbReference type="Proteomes" id="UP000199699">
    <property type="component" value="Unassembled WGS sequence"/>
</dbReference>
<name>A0A1C6RDK7_9ACTN</name>
<dbReference type="RefSeq" id="WP_091075794.1">
    <property type="nucleotide sequence ID" value="NZ_FMHT01000003.1"/>
</dbReference>
<reference evidence="2 3" key="1">
    <citation type="submission" date="2016-06" db="EMBL/GenBank/DDBJ databases">
        <authorList>
            <person name="Kjaerup R.B."/>
            <person name="Dalgaard T.S."/>
            <person name="Juul-Madsen H.R."/>
        </authorList>
    </citation>
    <scope>NUCLEOTIDE SEQUENCE [LARGE SCALE GENOMIC DNA]</scope>
    <source>
        <strain evidence="2 3">DSM 43818</strain>
    </source>
</reference>
<dbReference type="Pfam" id="PF00550">
    <property type="entry name" value="PP-binding"/>
    <property type="match status" value="1"/>
</dbReference>
<evidence type="ECO:0000313" key="3">
    <source>
        <dbReference type="Proteomes" id="UP000199699"/>
    </source>
</evidence>
<dbReference type="Gene3D" id="1.10.1200.10">
    <property type="entry name" value="ACP-like"/>
    <property type="match status" value="1"/>
</dbReference>
<dbReference type="InterPro" id="IPR009081">
    <property type="entry name" value="PP-bd_ACP"/>
</dbReference>
<gene>
    <name evidence="2" type="ORF">GA0070616_0613</name>
</gene>
<evidence type="ECO:0000259" key="1">
    <source>
        <dbReference type="PROSITE" id="PS50075"/>
    </source>
</evidence>
<proteinExistence type="predicted"/>
<dbReference type="PROSITE" id="PS50075">
    <property type="entry name" value="CARRIER"/>
    <property type="match status" value="1"/>
</dbReference>
<keyword evidence="3" id="KW-1185">Reference proteome</keyword>
<evidence type="ECO:0000313" key="2">
    <source>
        <dbReference type="EMBL" id="SCL15044.1"/>
    </source>
</evidence>
<dbReference type="EMBL" id="FMHT01000003">
    <property type="protein sequence ID" value="SCL15044.1"/>
    <property type="molecule type" value="Genomic_DNA"/>
</dbReference>
<dbReference type="STRING" id="145857.GA0070616_0613"/>
<dbReference type="InterPro" id="IPR036736">
    <property type="entry name" value="ACP-like_sf"/>
</dbReference>
<sequence length="95" mass="10308">MPSTPEHPAPAGRDDDFTRRLHGVVAAHLEVDPDDLKDHLDLADDLCMDSLAAAELLVVIEEDMGIALDANLLAGREHVTYGELKRLVSERAPVA</sequence>
<organism evidence="2 3">
    <name type="scientific">Micromonospora nigra</name>
    <dbReference type="NCBI Taxonomy" id="145857"/>
    <lineage>
        <taxon>Bacteria</taxon>
        <taxon>Bacillati</taxon>
        <taxon>Actinomycetota</taxon>
        <taxon>Actinomycetes</taxon>
        <taxon>Micromonosporales</taxon>
        <taxon>Micromonosporaceae</taxon>
        <taxon>Micromonospora</taxon>
    </lineage>
</organism>
<feature type="domain" description="Carrier" evidence="1">
    <location>
        <begin position="15"/>
        <end position="92"/>
    </location>
</feature>
<protein>
    <submittedName>
        <fullName evidence="2">Phosphopantetheine attachment site</fullName>
    </submittedName>
</protein>
<accession>A0A1C6RDK7</accession>
<dbReference type="SUPFAM" id="SSF47336">
    <property type="entry name" value="ACP-like"/>
    <property type="match status" value="1"/>
</dbReference>
<dbReference type="AlphaFoldDB" id="A0A1C6RDK7"/>